<keyword evidence="3" id="KW-1185">Reference proteome</keyword>
<sequence length="404" mass="44808">MVLPASDMFPCPVAGEGDEIYREIALAVSRDESIRQKEFLSMEKPKMTIKRESLQIEKHISIDPISLKESVGDVSSRNGMMPKKIANSHLVVPLAITAAPTLTNEPPPLPLLPPSKTRFLSSSLPNSASSSPRFSSTMSKKRWKNQIQAQAPPLSINPLARQHSIALSRLAQLKAESHLRRSKSCGEGRSCTPSDDFDLWLTKANSIRHKHMRGHNSFFKTQSTIDDSHRSRRGDEEIDEKFKCGALCLFLPGFGKVKPVRPRKEEPDKMGHDVSRTVSLEKFECGSWTSSGIITEYEDYGGDSSNSNLYFDLPFELIRCSVNDANSPVRAAFVFDKDLKGVLKNGASSSRAAARKSHELSSRHVRFSTSSPTSYPTSPPSSCITPRLRKARDDFNAFLEAQSA</sequence>
<dbReference type="InterPro" id="IPR040340">
    <property type="entry name" value="CEST/Y3IP1"/>
</dbReference>
<dbReference type="Proteomes" id="UP001642360">
    <property type="component" value="Unassembled WGS sequence"/>
</dbReference>
<dbReference type="PANTHER" id="PTHR33672:SF24">
    <property type="entry name" value="OS01G0798600 PROTEIN"/>
    <property type="match status" value="1"/>
</dbReference>
<accession>A0ABC8RQP7</accession>
<name>A0ABC8RQP7_9AQUA</name>
<proteinExistence type="predicted"/>
<protein>
    <submittedName>
        <fullName evidence="2">Uncharacterized protein</fullName>
    </submittedName>
</protein>
<feature type="region of interest" description="Disordered" evidence="1">
    <location>
        <begin position="350"/>
        <end position="386"/>
    </location>
</feature>
<evidence type="ECO:0000313" key="3">
    <source>
        <dbReference type="Proteomes" id="UP001642360"/>
    </source>
</evidence>
<dbReference type="PANTHER" id="PTHR33672">
    <property type="entry name" value="YCF3-INTERACTING PROTEIN 1, CHLOROPLASTIC"/>
    <property type="match status" value="1"/>
</dbReference>
<evidence type="ECO:0000256" key="1">
    <source>
        <dbReference type="SAM" id="MobiDB-lite"/>
    </source>
</evidence>
<gene>
    <name evidence="2" type="ORF">ILEXP_LOCUS13678</name>
</gene>
<reference evidence="2 3" key="1">
    <citation type="submission" date="2024-02" db="EMBL/GenBank/DDBJ databases">
        <authorList>
            <person name="Vignale AGUSTIN F."/>
            <person name="Sosa J E."/>
            <person name="Modenutti C."/>
        </authorList>
    </citation>
    <scope>NUCLEOTIDE SEQUENCE [LARGE SCALE GENOMIC DNA]</scope>
</reference>
<evidence type="ECO:0000313" key="2">
    <source>
        <dbReference type="EMBL" id="CAK9145860.1"/>
    </source>
</evidence>
<dbReference type="AlphaFoldDB" id="A0ABC8RQP7"/>
<feature type="compositionally biased region" description="Low complexity" evidence="1">
    <location>
        <begin position="368"/>
        <end position="382"/>
    </location>
</feature>
<dbReference type="EMBL" id="CAUOFW020001511">
    <property type="protein sequence ID" value="CAK9145860.1"/>
    <property type="molecule type" value="Genomic_DNA"/>
</dbReference>
<organism evidence="2 3">
    <name type="scientific">Ilex paraguariensis</name>
    <name type="common">yerba mate</name>
    <dbReference type="NCBI Taxonomy" id="185542"/>
    <lineage>
        <taxon>Eukaryota</taxon>
        <taxon>Viridiplantae</taxon>
        <taxon>Streptophyta</taxon>
        <taxon>Embryophyta</taxon>
        <taxon>Tracheophyta</taxon>
        <taxon>Spermatophyta</taxon>
        <taxon>Magnoliopsida</taxon>
        <taxon>eudicotyledons</taxon>
        <taxon>Gunneridae</taxon>
        <taxon>Pentapetalae</taxon>
        <taxon>asterids</taxon>
        <taxon>campanulids</taxon>
        <taxon>Aquifoliales</taxon>
        <taxon>Aquifoliaceae</taxon>
        <taxon>Ilex</taxon>
    </lineage>
</organism>
<comment type="caution">
    <text evidence="2">The sequence shown here is derived from an EMBL/GenBank/DDBJ whole genome shotgun (WGS) entry which is preliminary data.</text>
</comment>